<feature type="region of interest" description="Disordered" evidence="1">
    <location>
        <begin position="20"/>
        <end position="39"/>
    </location>
</feature>
<sequence length="117" mass="12234">MAHSSDELFLLASRVATPAAVDGGGGGHGGEPRAGRLASRGARSVSALAMADQPDLTFHSRIAPLSYQRAAPPSPGMRRDLWIRSGCGFPGWCTGAAPPQPMRACGRYQNLVKKYAG</sequence>
<comment type="caution">
    <text evidence="2">The sequence shown here is derived from an EMBL/GenBank/DDBJ whole genome shotgun (WGS) entry which is preliminary data.</text>
</comment>
<gene>
    <name evidence="2" type="ORF">E2562_023867</name>
</gene>
<evidence type="ECO:0000256" key="1">
    <source>
        <dbReference type="SAM" id="MobiDB-lite"/>
    </source>
</evidence>
<evidence type="ECO:0000313" key="2">
    <source>
        <dbReference type="EMBL" id="KAF0908246.1"/>
    </source>
</evidence>
<dbReference type="Proteomes" id="UP000479710">
    <property type="component" value="Unassembled WGS sequence"/>
</dbReference>
<evidence type="ECO:0000313" key="3">
    <source>
        <dbReference type="Proteomes" id="UP000479710"/>
    </source>
</evidence>
<organism evidence="2 3">
    <name type="scientific">Oryza meyeriana var. granulata</name>
    <dbReference type="NCBI Taxonomy" id="110450"/>
    <lineage>
        <taxon>Eukaryota</taxon>
        <taxon>Viridiplantae</taxon>
        <taxon>Streptophyta</taxon>
        <taxon>Embryophyta</taxon>
        <taxon>Tracheophyta</taxon>
        <taxon>Spermatophyta</taxon>
        <taxon>Magnoliopsida</taxon>
        <taxon>Liliopsida</taxon>
        <taxon>Poales</taxon>
        <taxon>Poaceae</taxon>
        <taxon>BOP clade</taxon>
        <taxon>Oryzoideae</taxon>
        <taxon>Oryzeae</taxon>
        <taxon>Oryzinae</taxon>
        <taxon>Oryza</taxon>
        <taxon>Oryza meyeriana</taxon>
    </lineage>
</organism>
<reference evidence="2 3" key="1">
    <citation type="submission" date="2019-11" db="EMBL/GenBank/DDBJ databases">
        <title>Whole genome sequence of Oryza granulata.</title>
        <authorList>
            <person name="Li W."/>
        </authorList>
    </citation>
    <scope>NUCLEOTIDE SEQUENCE [LARGE SCALE GENOMIC DNA]</scope>
    <source>
        <strain evidence="3">cv. Menghai</strain>
        <tissue evidence="2">Leaf</tissue>
    </source>
</reference>
<name>A0A6G1D749_9ORYZ</name>
<protein>
    <submittedName>
        <fullName evidence="2">Uncharacterized protein</fullName>
    </submittedName>
</protein>
<keyword evidence="3" id="KW-1185">Reference proteome</keyword>
<dbReference type="AlphaFoldDB" id="A0A6G1D749"/>
<accession>A0A6G1D749</accession>
<dbReference type="EMBL" id="SPHZ02000007">
    <property type="protein sequence ID" value="KAF0908246.1"/>
    <property type="molecule type" value="Genomic_DNA"/>
</dbReference>
<proteinExistence type="predicted"/>